<dbReference type="OrthoDB" id="2668416at2759"/>
<evidence type="ECO:0000313" key="6">
    <source>
        <dbReference type="Proteomes" id="UP000054549"/>
    </source>
</evidence>
<evidence type="ECO:0000313" key="5">
    <source>
        <dbReference type="EMBL" id="KIL55497.1"/>
    </source>
</evidence>
<comment type="cofactor">
    <cofactor evidence="1">
        <name>a divalent metal cation</name>
        <dbReference type="ChEBI" id="CHEBI:60240"/>
    </cofactor>
</comment>
<dbReference type="InParanoid" id="A0A0C2W340"/>
<dbReference type="HOGENOM" id="CLU_147762_0_0_1"/>
<evidence type="ECO:0000256" key="1">
    <source>
        <dbReference type="ARBA" id="ARBA00001968"/>
    </source>
</evidence>
<reference evidence="5 6" key="1">
    <citation type="submission" date="2014-04" db="EMBL/GenBank/DDBJ databases">
        <title>Evolutionary Origins and Diversification of the Mycorrhizal Mutualists.</title>
        <authorList>
            <consortium name="DOE Joint Genome Institute"/>
            <consortium name="Mycorrhizal Genomics Consortium"/>
            <person name="Kohler A."/>
            <person name="Kuo A."/>
            <person name="Nagy L.G."/>
            <person name="Floudas D."/>
            <person name="Copeland A."/>
            <person name="Barry K.W."/>
            <person name="Cichocki N."/>
            <person name="Veneault-Fourrey C."/>
            <person name="LaButti K."/>
            <person name="Lindquist E.A."/>
            <person name="Lipzen A."/>
            <person name="Lundell T."/>
            <person name="Morin E."/>
            <person name="Murat C."/>
            <person name="Riley R."/>
            <person name="Ohm R."/>
            <person name="Sun H."/>
            <person name="Tunlid A."/>
            <person name="Henrissat B."/>
            <person name="Grigoriev I.V."/>
            <person name="Hibbett D.S."/>
            <person name="Martin F."/>
        </authorList>
    </citation>
    <scope>NUCLEOTIDE SEQUENCE [LARGE SCALE GENOMIC DNA]</scope>
    <source>
        <strain evidence="5 6">Koide BX008</strain>
    </source>
</reference>
<gene>
    <name evidence="5" type="ORF">M378DRAFT_90850</name>
</gene>
<dbReference type="EMBL" id="KN818509">
    <property type="protein sequence ID" value="KIL55497.1"/>
    <property type="molecule type" value="Genomic_DNA"/>
</dbReference>
<protein>
    <recommendedName>
        <fullName evidence="4">DDE Tnp4 domain-containing protein</fullName>
    </recommendedName>
</protein>
<dbReference type="AlphaFoldDB" id="A0A0C2W340"/>
<accession>A0A0C2W340</accession>
<dbReference type="Pfam" id="PF13359">
    <property type="entry name" value="DDE_Tnp_4"/>
    <property type="match status" value="1"/>
</dbReference>
<evidence type="ECO:0000259" key="4">
    <source>
        <dbReference type="Pfam" id="PF13359"/>
    </source>
</evidence>
<feature type="domain" description="DDE Tnp4" evidence="4">
    <location>
        <begin position="15"/>
        <end position="75"/>
    </location>
</feature>
<dbReference type="STRING" id="946122.A0A0C2W340"/>
<dbReference type="Proteomes" id="UP000054549">
    <property type="component" value="Unassembled WGS sequence"/>
</dbReference>
<feature type="region of interest" description="Disordered" evidence="3">
    <location>
        <begin position="1"/>
        <end position="21"/>
    </location>
</feature>
<feature type="non-terminal residue" evidence="5">
    <location>
        <position position="1"/>
    </location>
</feature>
<name>A0A0C2W340_AMAMK</name>
<keyword evidence="2" id="KW-0479">Metal-binding</keyword>
<organism evidence="5 6">
    <name type="scientific">Amanita muscaria (strain Koide BX008)</name>
    <dbReference type="NCBI Taxonomy" id="946122"/>
    <lineage>
        <taxon>Eukaryota</taxon>
        <taxon>Fungi</taxon>
        <taxon>Dikarya</taxon>
        <taxon>Basidiomycota</taxon>
        <taxon>Agaricomycotina</taxon>
        <taxon>Agaricomycetes</taxon>
        <taxon>Agaricomycetidae</taxon>
        <taxon>Agaricales</taxon>
        <taxon>Pluteineae</taxon>
        <taxon>Amanitaceae</taxon>
        <taxon>Amanita</taxon>
    </lineage>
</organism>
<feature type="compositionally biased region" description="Basic and acidic residues" evidence="3">
    <location>
        <begin position="1"/>
        <end position="14"/>
    </location>
</feature>
<evidence type="ECO:0000256" key="2">
    <source>
        <dbReference type="ARBA" id="ARBA00022723"/>
    </source>
</evidence>
<dbReference type="GO" id="GO:0046872">
    <property type="term" value="F:metal ion binding"/>
    <property type="evidence" value="ECO:0007669"/>
    <property type="project" value="UniProtKB-KW"/>
</dbReference>
<sequence>PYTIRPFDETEVRSSDQPTQKRMRAFNKRLSGVRIEVEHAFGLLKGRFRSLKEMGPHADIQEMYKAIESLLILHNMCIDYGDEPEDNWEFATTESLDEEGFVELDEDAGPTIVENGQSIPGWETDAWLKRQGRAKRMIIFNDLFPEAN</sequence>
<proteinExistence type="predicted"/>
<dbReference type="InterPro" id="IPR027806">
    <property type="entry name" value="HARBI1_dom"/>
</dbReference>
<keyword evidence="6" id="KW-1185">Reference proteome</keyword>
<evidence type="ECO:0000256" key="3">
    <source>
        <dbReference type="SAM" id="MobiDB-lite"/>
    </source>
</evidence>